<name>A0A944D877_DENI1</name>
<dbReference type="InterPro" id="IPR029058">
    <property type="entry name" value="AB_hydrolase_fold"/>
</dbReference>
<evidence type="ECO:0000256" key="1">
    <source>
        <dbReference type="ARBA" id="ARBA00010515"/>
    </source>
</evidence>
<evidence type="ECO:0000313" key="5">
    <source>
        <dbReference type="Proteomes" id="UP000694660"/>
    </source>
</evidence>
<dbReference type="PANTHER" id="PTHR48081:SF30">
    <property type="entry name" value="ACETYL-HYDROLASE LIPR-RELATED"/>
    <property type="match status" value="1"/>
</dbReference>
<evidence type="ECO:0000256" key="2">
    <source>
        <dbReference type="ARBA" id="ARBA00022801"/>
    </source>
</evidence>
<accession>A0A944D877</accession>
<evidence type="ECO:0000259" key="3">
    <source>
        <dbReference type="Pfam" id="PF07859"/>
    </source>
</evidence>
<dbReference type="GO" id="GO:0004806">
    <property type="term" value="F:triacylglycerol lipase activity"/>
    <property type="evidence" value="ECO:0007669"/>
    <property type="project" value="TreeGrafter"/>
</dbReference>
<dbReference type="Proteomes" id="UP000694660">
    <property type="component" value="Unassembled WGS sequence"/>
</dbReference>
<dbReference type="PROSITE" id="PS01173">
    <property type="entry name" value="LIPASE_GDXG_HIS"/>
    <property type="match status" value="1"/>
</dbReference>
<organism evidence="4 5">
    <name type="scientific">Denitromonas iodatirespirans</name>
    <dbReference type="NCBI Taxonomy" id="2795389"/>
    <lineage>
        <taxon>Bacteria</taxon>
        <taxon>Pseudomonadati</taxon>
        <taxon>Pseudomonadota</taxon>
        <taxon>Betaproteobacteria</taxon>
        <taxon>Rhodocyclales</taxon>
        <taxon>Zoogloeaceae</taxon>
        <taxon>Denitromonas</taxon>
    </lineage>
</organism>
<dbReference type="SUPFAM" id="SSF53474">
    <property type="entry name" value="alpha/beta-Hydrolases"/>
    <property type="match status" value="1"/>
</dbReference>
<evidence type="ECO:0000313" key="4">
    <source>
        <dbReference type="EMBL" id="MBT0960387.1"/>
    </source>
</evidence>
<feature type="domain" description="Alpha/beta hydrolase fold-3" evidence="3">
    <location>
        <begin position="69"/>
        <end position="262"/>
    </location>
</feature>
<keyword evidence="2 4" id="KW-0378">Hydrolase</keyword>
<keyword evidence="5" id="KW-1185">Reference proteome</keyword>
<comment type="similarity">
    <text evidence="1">Belongs to the 'GDXG' lipolytic enzyme family.</text>
</comment>
<comment type="caution">
    <text evidence="4">The sequence shown here is derived from an EMBL/GenBank/DDBJ whole genome shotgun (WGS) entry which is preliminary data.</text>
</comment>
<dbReference type="AlphaFoldDB" id="A0A944D877"/>
<dbReference type="EMBL" id="JAEKFT010000004">
    <property type="protein sequence ID" value="MBT0960387.1"/>
    <property type="molecule type" value="Genomic_DNA"/>
</dbReference>
<dbReference type="Pfam" id="PF07859">
    <property type="entry name" value="Abhydrolase_3"/>
    <property type="match status" value="1"/>
</dbReference>
<dbReference type="PANTHER" id="PTHR48081">
    <property type="entry name" value="AB HYDROLASE SUPERFAMILY PROTEIN C4A8.06C"/>
    <property type="match status" value="1"/>
</dbReference>
<dbReference type="InterPro" id="IPR002168">
    <property type="entry name" value="Lipase_GDXG_HIS_AS"/>
</dbReference>
<proteinExistence type="inferred from homology"/>
<dbReference type="Gene3D" id="3.40.50.1820">
    <property type="entry name" value="alpha/beta hydrolase"/>
    <property type="match status" value="1"/>
</dbReference>
<dbReference type="InterPro" id="IPR050300">
    <property type="entry name" value="GDXG_lipolytic_enzyme"/>
</dbReference>
<gene>
    <name evidence="4" type="ORF">I8J34_04295</name>
</gene>
<dbReference type="InterPro" id="IPR013094">
    <property type="entry name" value="AB_hydrolase_3"/>
</dbReference>
<dbReference type="RefSeq" id="WP_214360153.1">
    <property type="nucleotide sequence ID" value="NZ_JAEKFT010000004.1"/>
</dbReference>
<protein>
    <submittedName>
        <fullName evidence="4">Alpha/beta hydrolase</fullName>
    </submittedName>
</protein>
<reference evidence="5" key="1">
    <citation type="journal article" date="2022" name="ISME J.">
        <title>Genetic and phylogenetic analysis of dissimilatory iodate-reducing bacteria identifies potential niches across the world's oceans.</title>
        <authorList>
            <person name="Reyes-Umana V."/>
            <person name="Henning Z."/>
            <person name="Lee K."/>
            <person name="Barnum T.P."/>
            <person name="Coates J.D."/>
        </authorList>
    </citation>
    <scope>NUCLEOTIDE SEQUENCE [LARGE SCALE GENOMIC DNA]</scope>
    <source>
        <strain evidence="5">IR12</strain>
    </source>
</reference>
<sequence length="291" mass="30901">MSDHKLLYFLAGLALGLSLALGPAVVKRLAAWLNGPDRVMVYRSIDGHDLHLHVFEAKGPRPAAGHPALLLFHGGAWQYGSPDAFFPQCRHFAQHGLTCVSAEYRIAARHGTDPRAAVQDARAALAYLRAQADDLDIDPSRIAAGGGSSGGHLAAALGVPLPLAEETGGDAAARGRPAALVLYNPMLDLSPCTPDHHLVAAFWQAVSPLQQVDAALPPSLILLGTEDREVPVATAQAFCEAASAQGGHCELALYEGARHGFFNLRGDDRQYFDVTNARVLAFLGALGWLRD</sequence>